<keyword evidence="6" id="KW-0862">Zinc</keyword>
<dbReference type="InterPro" id="IPR055128">
    <property type="entry name" value="HypF_C_2"/>
</dbReference>
<dbReference type="InterPro" id="IPR017945">
    <property type="entry name" value="DHBP_synth_RibB-like_a/b_dom"/>
</dbReference>
<dbReference type="InterPro" id="IPR017968">
    <property type="entry name" value="Acylphosphatase_CS"/>
</dbReference>
<comment type="similarity">
    <text evidence="2 8">Belongs to the carbamoyltransferase HypF family.</text>
</comment>
<dbReference type="PROSITE" id="PS51163">
    <property type="entry name" value="YRDC"/>
    <property type="match status" value="1"/>
</dbReference>
<dbReference type="GO" id="GO:0016874">
    <property type="term" value="F:ligase activity"/>
    <property type="evidence" value="ECO:0007669"/>
    <property type="project" value="UniProtKB-UniRule"/>
</dbReference>
<sequence length="760" mass="82015">MTDVIRTRITIEGIVQGVGFRPFVFRLAEHHGVAGWVRNTTAGVVVEAEGDAGRLASFVGDLTVNPPPLAVIASIATEGIPPAGETAFAIRYSEGSAGPVRVAPDGDVCPDCLRELFDPADRRHRYPFITCTNCGPRYSLITAIPYDRPNTTMAPFPLCDACRAEYEDPRDRRFHAQPVACPDCGPRLRLVDADDRDLPGDPVEEAAALLSQGKIVAVKGIGGYHLAVDALNDGAVRELRRCKARDEKPFALMAPDLAAVRTFALPDAVEERLLVAPEHPIVLLRQRPGNPVSPLVAPSNGYFGTMLPYAPLHHLLLRGRFTALVMTSGNLSDEPIAYRDTEARERLASIADAFLVHDREIHTRTDDSVIRVFRGNPLFLRRSRGYVPREVRIPVEVPAVLAVGAELKGTVCLARGDRAVMSQHIGDLKNAATLDSLAETTAHLQGLLEITPELVAHDLHPDYLSTAFVEGMVGLPRMAVQHHHAHLASCMAENGLDGEVIGVIFDGTGYGTDGTVWGGEFLVGGYGGFWRAGHLRQVPLPGGDAAVREPFRMALSYLHDAFGAGLFDLSLPWLADVAESERPLFLRMLERRINSPLTSSCGRLFDAVAATMGVRAKVSFEGQAAMELEALAEGCDTASLYPYAIVRKNGGAEIDFRLMVRALAEDVSAGRPVEELARAFHNTLAGAVTDLCAQIRAVDGLDRVALSGGVFQNKLLTEGVFQTLTDQGFHVYTHRLVPPNDGGLALGQAIIAGYGARKGE</sequence>
<reference evidence="12" key="1">
    <citation type="submission" date="2022-12" db="EMBL/GenBank/DDBJ databases">
        <title>Reference genome sequencing for broad-spectrum identification of bacterial and archaeal isolates by mass spectrometry.</title>
        <authorList>
            <person name="Sekiguchi Y."/>
            <person name="Tourlousse D.M."/>
        </authorList>
    </citation>
    <scope>NUCLEOTIDE SEQUENCE</scope>
    <source>
        <strain evidence="12">H2</strain>
    </source>
</reference>
<dbReference type="SUPFAM" id="SSF55821">
    <property type="entry name" value="YrdC/RibB"/>
    <property type="match status" value="1"/>
</dbReference>
<dbReference type="InterPro" id="IPR001792">
    <property type="entry name" value="Acylphosphatase-like_dom"/>
</dbReference>
<dbReference type="GO" id="GO:0016743">
    <property type="term" value="F:carboxyl- or carbamoyltransferase activity"/>
    <property type="evidence" value="ECO:0007669"/>
    <property type="project" value="UniProtKB-UniRule"/>
</dbReference>
<dbReference type="GO" id="GO:0051604">
    <property type="term" value="P:protein maturation"/>
    <property type="evidence" value="ECO:0007669"/>
    <property type="project" value="TreeGrafter"/>
</dbReference>
<dbReference type="PANTHER" id="PTHR42959">
    <property type="entry name" value="CARBAMOYLTRANSFERASE"/>
    <property type="match status" value="1"/>
</dbReference>
<dbReference type="PROSITE" id="PS51160">
    <property type="entry name" value="ACYLPHOSPHATASE_3"/>
    <property type="match status" value="1"/>
</dbReference>
<dbReference type="Pfam" id="PF01300">
    <property type="entry name" value="Sua5_yciO_yrdC"/>
    <property type="match status" value="1"/>
</dbReference>
<dbReference type="GO" id="GO:0008270">
    <property type="term" value="F:zinc ion binding"/>
    <property type="evidence" value="ECO:0007669"/>
    <property type="project" value="UniProtKB-KW"/>
</dbReference>
<dbReference type="NCBIfam" id="TIGR00143">
    <property type="entry name" value="hypF"/>
    <property type="match status" value="1"/>
</dbReference>
<dbReference type="PANTHER" id="PTHR42959:SF1">
    <property type="entry name" value="CARBAMOYLTRANSFERASE HYPF"/>
    <property type="match status" value="1"/>
</dbReference>
<dbReference type="InterPro" id="IPR006070">
    <property type="entry name" value="Sua5-like_dom"/>
</dbReference>
<comment type="catalytic activity">
    <reaction evidence="9">
        <text>an acyl phosphate + H2O = a carboxylate + phosphate + H(+)</text>
        <dbReference type="Rhea" id="RHEA:14965"/>
        <dbReference type="ChEBI" id="CHEBI:15377"/>
        <dbReference type="ChEBI" id="CHEBI:15378"/>
        <dbReference type="ChEBI" id="CHEBI:29067"/>
        <dbReference type="ChEBI" id="CHEBI:43474"/>
        <dbReference type="ChEBI" id="CHEBI:59918"/>
        <dbReference type="EC" id="3.6.1.7"/>
    </reaction>
</comment>
<evidence type="ECO:0000259" key="11">
    <source>
        <dbReference type="PROSITE" id="PS51163"/>
    </source>
</evidence>
<evidence type="ECO:0000256" key="3">
    <source>
        <dbReference type="ARBA" id="ARBA00022598"/>
    </source>
</evidence>
<feature type="domain" description="Acylphosphatase-like" evidence="10">
    <location>
        <begin position="6"/>
        <end position="92"/>
    </location>
</feature>
<feature type="domain" description="YrdC-like" evidence="11">
    <location>
        <begin position="200"/>
        <end position="385"/>
    </location>
</feature>
<evidence type="ECO:0000313" key="12">
    <source>
        <dbReference type="EMBL" id="GLI38172.1"/>
    </source>
</evidence>
<evidence type="ECO:0000256" key="7">
    <source>
        <dbReference type="ARBA" id="ARBA00048220"/>
    </source>
</evidence>
<keyword evidence="4" id="KW-0479">Metal-binding</keyword>
<dbReference type="InterPro" id="IPR004421">
    <property type="entry name" value="Carbamoyltransferase_HypF"/>
</dbReference>
<dbReference type="Pfam" id="PF00708">
    <property type="entry name" value="Acylphosphatase"/>
    <property type="match status" value="1"/>
</dbReference>
<dbReference type="InterPro" id="IPR051060">
    <property type="entry name" value="Carbamoyltrans_HypF-like"/>
</dbReference>
<evidence type="ECO:0000256" key="6">
    <source>
        <dbReference type="ARBA" id="ARBA00022833"/>
    </source>
</evidence>
<dbReference type="EMBL" id="BSDS01000001">
    <property type="protein sequence ID" value="GLI38172.1"/>
    <property type="molecule type" value="Genomic_DNA"/>
</dbReference>
<comment type="caution">
    <text evidence="12">The sequence shown here is derived from an EMBL/GenBank/DDBJ whole genome shotgun (WGS) entry which is preliminary data.</text>
</comment>
<proteinExistence type="inferred from homology"/>
<dbReference type="FunFam" id="3.30.420.40:FF:000124">
    <property type="entry name" value="Carbamoyltransferase HypF"/>
    <property type="match status" value="1"/>
</dbReference>
<dbReference type="Pfam" id="PF22521">
    <property type="entry name" value="HypF_C_2"/>
    <property type="match status" value="1"/>
</dbReference>
<dbReference type="SUPFAM" id="SSF54975">
    <property type="entry name" value="Acylphosphatase/BLUF domain-like"/>
    <property type="match status" value="1"/>
</dbReference>
<dbReference type="EC" id="6.2.-.-" evidence="8"/>
<evidence type="ECO:0000256" key="9">
    <source>
        <dbReference type="PROSITE-ProRule" id="PRU00520"/>
    </source>
</evidence>
<evidence type="ECO:0000259" key="10">
    <source>
        <dbReference type="PROSITE" id="PS51160"/>
    </source>
</evidence>
<gene>
    <name evidence="12" type="primary">hypF</name>
    <name evidence="12" type="ORF">GHYDROH2_16730</name>
</gene>
<evidence type="ECO:0000256" key="2">
    <source>
        <dbReference type="ARBA" id="ARBA00008097"/>
    </source>
</evidence>
<dbReference type="GO" id="GO:0003725">
    <property type="term" value="F:double-stranded RNA binding"/>
    <property type="evidence" value="ECO:0007669"/>
    <property type="project" value="InterPro"/>
</dbReference>
<evidence type="ECO:0000256" key="4">
    <source>
        <dbReference type="ARBA" id="ARBA00022723"/>
    </source>
</evidence>
<keyword evidence="9" id="KW-0378">Hydrolase</keyword>
<dbReference type="Pfam" id="PF07503">
    <property type="entry name" value="zf-HYPF"/>
    <property type="match status" value="2"/>
</dbReference>
<name>A0A9W6LBP5_9BACT</name>
<dbReference type="PIRSF" id="PIRSF006256">
    <property type="entry name" value="CMPcnvr_hdrg_mat"/>
    <property type="match status" value="1"/>
</dbReference>
<accession>A0A9W6LBP5</accession>
<dbReference type="Proteomes" id="UP001144352">
    <property type="component" value="Unassembled WGS sequence"/>
</dbReference>
<dbReference type="SUPFAM" id="SSF53067">
    <property type="entry name" value="Actin-like ATPase domain"/>
    <property type="match status" value="1"/>
</dbReference>
<dbReference type="Pfam" id="PF17788">
    <property type="entry name" value="HypF_C"/>
    <property type="match status" value="1"/>
</dbReference>
<evidence type="ECO:0000313" key="13">
    <source>
        <dbReference type="Proteomes" id="UP001144352"/>
    </source>
</evidence>
<feature type="active site" evidence="9">
    <location>
        <position position="21"/>
    </location>
</feature>
<dbReference type="Gene3D" id="3.30.420.360">
    <property type="match status" value="1"/>
</dbReference>
<keyword evidence="5" id="KW-0863">Zinc-finger</keyword>
<organism evidence="12 13">
    <name type="scientific">Geobacter hydrogenophilus</name>
    <dbReference type="NCBI Taxonomy" id="40983"/>
    <lineage>
        <taxon>Bacteria</taxon>
        <taxon>Pseudomonadati</taxon>
        <taxon>Thermodesulfobacteriota</taxon>
        <taxon>Desulfuromonadia</taxon>
        <taxon>Geobacterales</taxon>
        <taxon>Geobacteraceae</taxon>
        <taxon>Geobacter</taxon>
    </lineage>
</organism>
<evidence type="ECO:0000256" key="1">
    <source>
        <dbReference type="ARBA" id="ARBA00004711"/>
    </source>
</evidence>
<feature type="active site" evidence="9">
    <location>
        <position position="39"/>
    </location>
</feature>
<evidence type="ECO:0000256" key="8">
    <source>
        <dbReference type="PIRNR" id="PIRNR006256"/>
    </source>
</evidence>
<dbReference type="InterPro" id="IPR041440">
    <property type="entry name" value="HypF_C"/>
</dbReference>
<dbReference type="GO" id="GO:0003998">
    <property type="term" value="F:acylphosphatase activity"/>
    <property type="evidence" value="ECO:0007669"/>
    <property type="project" value="UniProtKB-EC"/>
</dbReference>
<dbReference type="RefSeq" id="WP_214186077.1">
    <property type="nucleotide sequence ID" value="NZ_BSDS01000001.1"/>
</dbReference>
<dbReference type="Gene3D" id="3.30.420.40">
    <property type="match status" value="1"/>
</dbReference>
<dbReference type="AlphaFoldDB" id="A0A9W6LBP5"/>
<comment type="catalytic activity">
    <reaction evidence="7">
        <text>C-terminal L-cysteinyl-[HypE protein] + carbamoyl phosphate + ATP + H2O = C-terminal S-carboxamide-L-cysteinyl-[HypE protein] + AMP + phosphate + diphosphate + H(+)</text>
        <dbReference type="Rhea" id="RHEA:55636"/>
        <dbReference type="Rhea" id="RHEA-COMP:14247"/>
        <dbReference type="Rhea" id="RHEA-COMP:14392"/>
        <dbReference type="ChEBI" id="CHEBI:15377"/>
        <dbReference type="ChEBI" id="CHEBI:15378"/>
        <dbReference type="ChEBI" id="CHEBI:30616"/>
        <dbReference type="ChEBI" id="CHEBI:33019"/>
        <dbReference type="ChEBI" id="CHEBI:43474"/>
        <dbReference type="ChEBI" id="CHEBI:58228"/>
        <dbReference type="ChEBI" id="CHEBI:76913"/>
        <dbReference type="ChEBI" id="CHEBI:139126"/>
        <dbReference type="ChEBI" id="CHEBI:456215"/>
    </reaction>
</comment>
<dbReference type="Gene3D" id="3.90.870.50">
    <property type="match status" value="1"/>
</dbReference>
<keyword evidence="13" id="KW-1185">Reference proteome</keyword>
<evidence type="ECO:0000256" key="5">
    <source>
        <dbReference type="ARBA" id="ARBA00022771"/>
    </source>
</evidence>
<comment type="pathway">
    <text evidence="1">Protein modification; [NiFe] hydrogenase maturation.</text>
</comment>
<dbReference type="InterPro" id="IPR011125">
    <property type="entry name" value="Znf_HypF"/>
</dbReference>
<dbReference type="Gene3D" id="3.30.110.120">
    <property type="match status" value="1"/>
</dbReference>
<dbReference type="InterPro" id="IPR036046">
    <property type="entry name" value="Acylphosphatase-like_dom_sf"/>
</dbReference>
<dbReference type="PROSITE" id="PS00150">
    <property type="entry name" value="ACYLPHOSPHATASE_1"/>
    <property type="match status" value="1"/>
</dbReference>
<keyword evidence="3" id="KW-0436">Ligase</keyword>
<protein>
    <recommendedName>
        <fullName evidence="8">Carbamoyltransferase</fullName>
        <ecNumber evidence="8">6.2.-.-</ecNumber>
    </recommendedName>
</protein>
<dbReference type="InterPro" id="IPR043129">
    <property type="entry name" value="ATPase_NBD"/>
</dbReference>